<dbReference type="Pfam" id="PF12804">
    <property type="entry name" value="NTP_transf_3"/>
    <property type="match status" value="1"/>
</dbReference>
<keyword evidence="1 8" id="KW-0963">Cytoplasm</keyword>
<keyword evidence="10" id="KW-0548">Nucleotidyltransferase</keyword>
<protein>
    <recommendedName>
        <fullName evidence="8">Molybdenum cofactor guanylyltransferase</fullName>
        <shortName evidence="8">MoCo guanylyltransferase</shortName>
        <ecNumber evidence="8">2.7.7.77</ecNumber>
    </recommendedName>
    <alternativeName>
        <fullName evidence="8">GTP:molybdopterin guanylyltransferase</fullName>
    </alternativeName>
    <alternativeName>
        <fullName evidence="8">Mo-MPT guanylyltransferase</fullName>
    </alternativeName>
    <alternativeName>
        <fullName evidence="8">Molybdopterin guanylyltransferase</fullName>
    </alternativeName>
    <alternativeName>
        <fullName evidence="8">Molybdopterin-guanine dinucleotide synthase</fullName>
        <shortName evidence="8">MGD synthase</shortName>
    </alternativeName>
</protein>
<feature type="binding site" evidence="8">
    <location>
        <position position="101"/>
    </location>
    <ligand>
        <name>Mg(2+)</name>
        <dbReference type="ChEBI" id="CHEBI:18420"/>
    </ligand>
</feature>
<evidence type="ECO:0000256" key="2">
    <source>
        <dbReference type="ARBA" id="ARBA00022679"/>
    </source>
</evidence>
<dbReference type="NCBIfam" id="TIGR02665">
    <property type="entry name" value="molyb_mobA"/>
    <property type="match status" value="1"/>
</dbReference>
<dbReference type="PANTHER" id="PTHR19136:SF81">
    <property type="entry name" value="MOLYBDENUM COFACTOR GUANYLYLTRANSFERASE"/>
    <property type="match status" value="1"/>
</dbReference>
<dbReference type="InterPro" id="IPR025877">
    <property type="entry name" value="MobA-like_NTP_Trfase"/>
</dbReference>
<comment type="domain">
    <text evidence="8">The N-terminal domain determines nucleotide recognition and specific binding, while the C-terminal domain determines the specific binding to the target protein.</text>
</comment>
<dbReference type="Proteomes" id="UP000886339">
    <property type="component" value="Unassembled WGS sequence"/>
</dbReference>
<evidence type="ECO:0000256" key="7">
    <source>
        <dbReference type="ARBA" id="ARBA00023150"/>
    </source>
</evidence>
<dbReference type="GO" id="GO:0005737">
    <property type="term" value="C:cytoplasm"/>
    <property type="evidence" value="ECO:0007669"/>
    <property type="project" value="UniProtKB-SubCell"/>
</dbReference>
<keyword evidence="2 8" id="KW-0808">Transferase</keyword>
<dbReference type="InterPro" id="IPR013482">
    <property type="entry name" value="Molybde_CF_guanTrfase"/>
</dbReference>
<organism evidence="10">
    <name type="scientific">Thiolapillus brandeum</name>
    <dbReference type="NCBI Taxonomy" id="1076588"/>
    <lineage>
        <taxon>Bacteria</taxon>
        <taxon>Pseudomonadati</taxon>
        <taxon>Pseudomonadota</taxon>
        <taxon>Gammaproteobacteria</taxon>
        <taxon>Chromatiales</taxon>
        <taxon>Sedimenticolaceae</taxon>
        <taxon>Thiolapillus</taxon>
    </lineage>
</organism>
<comment type="similarity">
    <text evidence="8">Belongs to the MobA family.</text>
</comment>
<feature type="binding site" evidence="8">
    <location>
        <position position="71"/>
    </location>
    <ligand>
        <name>GTP</name>
        <dbReference type="ChEBI" id="CHEBI:37565"/>
    </ligand>
</feature>
<dbReference type="Gene3D" id="3.90.550.10">
    <property type="entry name" value="Spore Coat Polysaccharide Biosynthesis Protein SpsA, Chain A"/>
    <property type="match status" value="1"/>
</dbReference>
<dbReference type="GO" id="GO:1902758">
    <property type="term" value="P:bis(molybdopterin guanine dinucleotide)molybdenum biosynthetic process"/>
    <property type="evidence" value="ECO:0007669"/>
    <property type="project" value="TreeGrafter"/>
</dbReference>
<feature type="binding site" evidence="8">
    <location>
        <position position="53"/>
    </location>
    <ligand>
        <name>GTP</name>
        <dbReference type="ChEBI" id="CHEBI:37565"/>
    </ligand>
</feature>
<dbReference type="InterPro" id="IPR029044">
    <property type="entry name" value="Nucleotide-diphossugar_trans"/>
</dbReference>
<keyword evidence="7 8" id="KW-0501">Molybdenum cofactor biosynthesis</keyword>
<keyword evidence="3 8" id="KW-0479">Metal-binding</keyword>
<dbReference type="AlphaFoldDB" id="A0A831RX57"/>
<keyword evidence="4 8" id="KW-0547">Nucleotide-binding</keyword>
<evidence type="ECO:0000313" key="10">
    <source>
        <dbReference type="EMBL" id="HEC06028.1"/>
    </source>
</evidence>
<dbReference type="PANTHER" id="PTHR19136">
    <property type="entry name" value="MOLYBDENUM COFACTOR GUANYLYLTRANSFERASE"/>
    <property type="match status" value="1"/>
</dbReference>
<dbReference type="GO" id="GO:0061603">
    <property type="term" value="F:molybdenum cofactor guanylyltransferase activity"/>
    <property type="evidence" value="ECO:0007669"/>
    <property type="project" value="UniProtKB-EC"/>
</dbReference>
<evidence type="ECO:0000256" key="6">
    <source>
        <dbReference type="ARBA" id="ARBA00023134"/>
    </source>
</evidence>
<comment type="subcellular location">
    <subcellularLocation>
        <location evidence="8">Cytoplasm</location>
    </subcellularLocation>
</comment>
<name>A0A831RX57_9GAMM</name>
<gene>
    <name evidence="8 10" type="primary">mobA</name>
    <name evidence="10" type="ORF">ENJ12_04220</name>
</gene>
<dbReference type="HAMAP" id="MF_00316">
    <property type="entry name" value="MobA"/>
    <property type="match status" value="1"/>
</dbReference>
<feature type="binding site" evidence="8">
    <location>
        <position position="25"/>
    </location>
    <ligand>
        <name>GTP</name>
        <dbReference type="ChEBI" id="CHEBI:37565"/>
    </ligand>
</feature>
<comment type="catalytic activity">
    <reaction evidence="8">
        <text>Mo-molybdopterin + GTP + H(+) = Mo-molybdopterin guanine dinucleotide + diphosphate</text>
        <dbReference type="Rhea" id="RHEA:34243"/>
        <dbReference type="ChEBI" id="CHEBI:15378"/>
        <dbReference type="ChEBI" id="CHEBI:33019"/>
        <dbReference type="ChEBI" id="CHEBI:37565"/>
        <dbReference type="ChEBI" id="CHEBI:71302"/>
        <dbReference type="ChEBI" id="CHEBI:71310"/>
        <dbReference type="EC" id="2.7.7.77"/>
    </reaction>
</comment>
<proteinExistence type="inferred from homology"/>
<dbReference type="GO" id="GO:0046872">
    <property type="term" value="F:metal ion binding"/>
    <property type="evidence" value="ECO:0007669"/>
    <property type="project" value="UniProtKB-KW"/>
</dbReference>
<accession>A0A831RX57</accession>
<evidence type="ECO:0000256" key="4">
    <source>
        <dbReference type="ARBA" id="ARBA00022741"/>
    </source>
</evidence>
<evidence type="ECO:0000256" key="5">
    <source>
        <dbReference type="ARBA" id="ARBA00022842"/>
    </source>
</evidence>
<comment type="caution">
    <text evidence="10">The sequence shown here is derived from an EMBL/GenBank/DDBJ whole genome shotgun (WGS) entry which is preliminary data.</text>
</comment>
<dbReference type="EC" id="2.7.7.77" evidence="8"/>
<dbReference type="GO" id="GO:0005525">
    <property type="term" value="F:GTP binding"/>
    <property type="evidence" value="ECO:0007669"/>
    <property type="project" value="UniProtKB-UniRule"/>
</dbReference>
<evidence type="ECO:0000259" key="9">
    <source>
        <dbReference type="Pfam" id="PF12804"/>
    </source>
</evidence>
<comment type="subunit">
    <text evidence="8">Monomer.</text>
</comment>
<feature type="binding site" evidence="8">
    <location>
        <position position="101"/>
    </location>
    <ligand>
        <name>GTP</name>
        <dbReference type="ChEBI" id="CHEBI:37565"/>
    </ligand>
</feature>
<comment type="function">
    <text evidence="8">Transfers a GMP moiety from GTP to Mo-molybdopterin (Mo-MPT) cofactor (Moco or molybdenum cofactor) to form Mo-molybdopterin guanine dinucleotide (Mo-MGD) cofactor.</text>
</comment>
<sequence length="195" mass="21532">MITAKQITAVILAGGRGTRMGGQDKGLVQLDGKPMIEHVISALVSQADSLIINANRNLETYAAFGYPVIRDELEGFQGPLAGILCALDRIDSPYLLCVPCDVPGLPGDLARRLSTALQEQQGELAVVHDGEKLQPAFALIPTELRDDLRDYMQRGERRLRSWCREHRLALADYSDQPESFANINDAGELQRYRNA</sequence>
<keyword evidence="5 8" id="KW-0460">Magnesium</keyword>
<reference evidence="10" key="1">
    <citation type="journal article" date="2020" name="mSystems">
        <title>Genome- and Community-Level Interaction Insights into Carbon Utilization and Element Cycling Functions of Hydrothermarchaeota in Hydrothermal Sediment.</title>
        <authorList>
            <person name="Zhou Z."/>
            <person name="Liu Y."/>
            <person name="Xu W."/>
            <person name="Pan J."/>
            <person name="Luo Z.H."/>
            <person name="Li M."/>
        </authorList>
    </citation>
    <scope>NUCLEOTIDE SEQUENCE [LARGE SCALE GENOMIC DNA]</scope>
    <source>
        <strain evidence="10">HyVt-458</strain>
    </source>
</reference>
<dbReference type="EMBL" id="DRLF01000151">
    <property type="protein sequence ID" value="HEC06028.1"/>
    <property type="molecule type" value="Genomic_DNA"/>
</dbReference>
<dbReference type="CDD" id="cd02503">
    <property type="entry name" value="MobA"/>
    <property type="match status" value="1"/>
</dbReference>
<feature type="binding site" evidence="8">
    <location>
        <begin position="12"/>
        <end position="14"/>
    </location>
    <ligand>
        <name>GTP</name>
        <dbReference type="ChEBI" id="CHEBI:37565"/>
    </ligand>
</feature>
<evidence type="ECO:0000256" key="1">
    <source>
        <dbReference type="ARBA" id="ARBA00022490"/>
    </source>
</evidence>
<evidence type="ECO:0000256" key="3">
    <source>
        <dbReference type="ARBA" id="ARBA00022723"/>
    </source>
</evidence>
<dbReference type="SUPFAM" id="SSF53448">
    <property type="entry name" value="Nucleotide-diphospho-sugar transferases"/>
    <property type="match status" value="1"/>
</dbReference>
<feature type="domain" description="MobA-like NTP transferase" evidence="9">
    <location>
        <begin position="9"/>
        <end position="166"/>
    </location>
</feature>
<comment type="cofactor">
    <cofactor evidence="8">
        <name>Mg(2+)</name>
        <dbReference type="ChEBI" id="CHEBI:18420"/>
    </cofactor>
</comment>
<evidence type="ECO:0000256" key="8">
    <source>
        <dbReference type="HAMAP-Rule" id="MF_00316"/>
    </source>
</evidence>
<keyword evidence="6 8" id="KW-0342">GTP-binding</keyword>